<protein>
    <submittedName>
        <fullName evidence="1">Uncharacterized protein</fullName>
    </submittedName>
</protein>
<feature type="non-terminal residue" evidence="1">
    <location>
        <position position="88"/>
    </location>
</feature>
<reference evidence="1" key="1">
    <citation type="submission" date="2020-07" db="EMBL/GenBank/DDBJ databases">
        <title>Clarias magur genome sequencing, assembly and annotation.</title>
        <authorList>
            <person name="Kushwaha B."/>
            <person name="Kumar R."/>
            <person name="Das P."/>
            <person name="Joshi C.G."/>
            <person name="Kumar D."/>
            <person name="Nagpure N.S."/>
            <person name="Pandey M."/>
            <person name="Agarwal S."/>
            <person name="Srivastava S."/>
            <person name="Singh M."/>
            <person name="Sahoo L."/>
            <person name="Jayasankar P."/>
            <person name="Meher P.K."/>
            <person name="Koringa P.G."/>
            <person name="Iquebal M.A."/>
            <person name="Das S.P."/>
            <person name="Bit A."/>
            <person name="Patnaik S."/>
            <person name="Patel N."/>
            <person name="Shah T.M."/>
            <person name="Hinsu A."/>
            <person name="Jena J.K."/>
        </authorList>
    </citation>
    <scope>NUCLEOTIDE SEQUENCE</scope>
    <source>
        <strain evidence="1">CIFAMagur01</strain>
        <tissue evidence="1">Testis</tissue>
    </source>
</reference>
<feature type="non-terminal residue" evidence="1">
    <location>
        <position position="1"/>
    </location>
</feature>
<organism evidence="1 2">
    <name type="scientific">Clarias magur</name>
    <name type="common">Asian catfish</name>
    <name type="synonym">Macropteronotus magur</name>
    <dbReference type="NCBI Taxonomy" id="1594786"/>
    <lineage>
        <taxon>Eukaryota</taxon>
        <taxon>Metazoa</taxon>
        <taxon>Chordata</taxon>
        <taxon>Craniata</taxon>
        <taxon>Vertebrata</taxon>
        <taxon>Euteleostomi</taxon>
        <taxon>Actinopterygii</taxon>
        <taxon>Neopterygii</taxon>
        <taxon>Teleostei</taxon>
        <taxon>Ostariophysi</taxon>
        <taxon>Siluriformes</taxon>
        <taxon>Clariidae</taxon>
        <taxon>Clarias</taxon>
    </lineage>
</organism>
<dbReference type="OrthoDB" id="8939043at2759"/>
<sequence>IQCLPTSGGRGNLLNEEQEFAIVNKVIADNEIKLKDIQSRVVEDNLVFGNISAISITSIFQTLAKHRVRMKQLYKVPSEVSASKNAIT</sequence>
<comment type="caution">
    <text evidence="1">The sequence shown here is derived from an EMBL/GenBank/DDBJ whole genome shotgun (WGS) entry which is preliminary data.</text>
</comment>
<gene>
    <name evidence="1" type="ORF">DAT39_010484</name>
</gene>
<dbReference type="AlphaFoldDB" id="A0A8J4X104"/>
<evidence type="ECO:0000313" key="2">
    <source>
        <dbReference type="Proteomes" id="UP000727407"/>
    </source>
</evidence>
<evidence type="ECO:0000313" key="1">
    <source>
        <dbReference type="EMBL" id="KAF5899792.1"/>
    </source>
</evidence>
<accession>A0A8J4X104</accession>
<dbReference type="Proteomes" id="UP000727407">
    <property type="component" value="Unassembled WGS sequence"/>
</dbReference>
<dbReference type="EMBL" id="QNUK01000156">
    <property type="protein sequence ID" value="KAF5899792.1"/>
    <property type="molecule type" value="Genomic_DNA"/>
</dbReference>
<name>A0A8J4X104_CLAMG</name>
<proteinExistence type="predicted"/>
<keyword evidence="2" id="KW-1185">Reference proteome</keyword>